<sequence length="1074" mass="120517">MIKGLIKQKKKITRRSFIALILIFLVAGVSYNLFRIESKSPEKIQASTVVTPGDFRLTADNSWDNSTDVRQNYAKLDWTAQDNLTQSGYKLYQSEDGGPWENRSMSYGKSIRVLNVYPEIPQSNTLKGWMDGLGLKADDGITNLIQVTPVDINDYNANPNSFLKAPSGEYLYDVIMFGSWDCNYFKILNATGYQATRDFVNTGRGVLFGHDTIVQHNSLKPAGVDHFLEFRSDLGIGYPPNVATGWDDNWDSSPAVYTGSDKIKILNNGYLMKYPFEMGNGVVLDIPYTHNTELSAKGVGTVWAELIEPKPPLAVDIYDDANWRGAWFLKTNNNVAMIQTGHSNGTSYIEERQIIANVLYNLAQVSLESNASDYSVKDDQAPDKPKSIIRCGSTDSINIRVDAKDKGKKYRFKVEADTRDGILLTSDIVEEVITSNIAGYFYAITDSPIDNPTTGVAAKVKGLKDSDPHGRINPDLCDLKTDPDDDSVEYETAKTITLSSQEASGKYLHVVAIDRASNISEVSSQLIEELVQPVDFEIERTGDEAKLVDLAIDTSIGNKMKSIEIQIPKNTEIKDFASLTLPTDWYSFENSETTDYYSFSFAMENNNAAATIQNFLNDLRFTINDPVNNAGTIKVILHEKVYTSWIDGDGKAHYYVFMPEFTAPGKNWFQAYNSAKKMKYRGLTGYLATIMSEEEHNFIFDNIAKEPGWLGGTRGVLVNQTKINDEMTVPQRVEDYNINQDEWYWANGPESGNVFFVGKTRTGSYTPPNAYSAFTPTEPSNHNSEEYALQFAQLNNKYWNDLPGNWTYDPRNLKGYYVEFSEYGGQTESEELTDVCWNAAIPQKISLKAYEEDGTALPAGDILYDQELRIGKAITVVPKELDFYTFLELRDMSNTPKPLSYKVTDTHQEGKLIYSLRRANLNVRQVITNSNTELVVPSEGYLSVKHQLNSDGSINGNYQLDTRIASDKQSNNPGFTKVIFATDHLGNAEDKVQLSVIVPAFYKIAGYSLSNDQASHTDTPDFSDDKILLSRTDIYDKGEYWITIYLEPNGTNGGHPQPYSWDYKHNDLGKIVNP</sequence>
<comment type="caution">
    <text evidence="2">The sequence shown here is derived from an EMBL/GenBank/DDBJ whole genome shotgun (WGS) entry which is preliminary data.</text>
</comment>
<gene>
    <name evidence="2" type="ORF">JZO70_20440</name>
</gene>
<evidence type="ECO:0000256" key="1">
    <source>
        <dbReference type="SAM" id="Phobius"/>
    </source>
</evidence>
<accession>A0ABS3LFZ5</accession>
<evidence type="ECO:0008006" key="4">
    <source>
        <dbReference type="Google" id="ProtNLM"/>
    </source>
</evidence>
<name>A0ABS3LFZ5_9ENTE</name>
<dbReference type="InterPro" id="IPR016187">
    <property type="entry name" value="CTDL_fold"/>
</dbReference>
<proteinExistence type="predicted"/>
<evidence type="ECO:0000313" key="2">
    <source>
        <dbReference type="EMBL" id="MBO1308555.1"/>
    </source>
</evidence>
<dbReference type="SUPFAM" id="SSF56436">
    <property type="entry name" value="C-type lectin-like"/>
    <property type="match status" value="1"/>
</dbReference>
<keyword evidence="1" id="KW-1133">Transmembrane helix</keyword>
<dbReference type="EMBL" id="JAFREM010000035">
    <property type="protein sequence ID" value="MBO1308555.1"/>
    <property type="molecule type" value="Genomic_DNA"/>
</dbReference>
<dbReference type="RefSeq" id="WP_207675547.1">
    <property type="nucleotide sequence ID" value="NZ_JAFREM010000035.1"/>
</dbReference>
<protein>
    <recommendedName>
        <fullName evidence="4">DUF5057 domain-containing protein</fullName>
    </recommendedName>
</protein>
<feature type="transmembrane region" description="Helical" evidence="1">
    <location>
        <begin position="12"/>
        <end position="34"/>
    </location>
</feature>
<organism evidence="2 3">
    <name type="scientific">Candidatus Enterococcus moelleringii</name>
    <dbReference type="NCBI Taxonomy" id="2815325"/>
    <lineage>
        <taxon>Bacteria</taxon>
        <taxon>Bacillati</taxon>
        <taxon>Bacillota</taxon>
        <taxon>Bacilli</taxon>
        <taxon>Lactobacillales</taxon>
        <taxon>Enterococcaceae</taxon>
        <taxon>Enterococcus</taxon>
    </lineage>
</organism>
<dbReference type="Proteomes" id="UP000664601">
    <property type="component" value="Unassembled WGS sequence"/>
</dbReference>
<evidence type="ECO:0000313" key="3">
    <source>
        <dbReference type="Proteomes" id="UP000664601"/>
    </source>
</evidence>
<keyword evidence="1" id="KW-0472">Membrane</keyword>
<keyword evidence="1" id="KW-0812">Transmembrane</keyword>
<dbReference type="Gene3D" id="3.10.100.10">
    <property type="entry name" value="Mannose-Binding Protein A, subunit A"/>
    <property type="match status" value="1"/>
</dbReference>
<dbReference type="InterPro" id="IPR016186">
    <property type="entry name" value="C-type_lectin-like/link_sf"/>
</dbReference>
<reference evidence="2 3" key="1">
    <citation type="submission" date="2021-03" db="EMBL/GenBank/DDBJ databases">
        <title>Enterococcal diversity collection.</title>
        <authorList>
            <person name="Gilmore M.S."/>
            <person name="Schwartzman J."/>
            <person name="Van Tyne D."/>
            <person name="Martin M."/>
            <person name="Earl A.M."/>
            <person name="Manson A.L."/>
            <person name="Straub T."/>
            <person name="Salamzade R."/>
            <person name="Saavedra J."/>
            <person name="Lebreton F."/>
            <person name="Prichula J."/>
            <person name="Schaufler K."/>
            <person name="Gaca A."/>
            <person name="Sgardioli B."/>
            <person name="Wagenaar J."/>
            <person name="Strong T."/>
        </authorList>
    </citation>
    <scope>NUCLEOTIDE SEQUENCE [LARGE SCALE GENOMIC DNA]</scope>
    <source>
        <strain evidence="2 3">669A</strain>
    </source>
</reference>
<keyword evidence="3" id="KW-1185">Reference proteome</keyword>